<sequence length="103" mass="11278">MSEGVPNSDERWRITMRVELSNSDKILSESEFVEMVSEAVKRVLGQAGPNYELGSFDGNTRKGSLVVSAADSHLVWAALSIYGRHFGAPVALHLNSLTVVERC</sequence>
<dbReference type="EMBL" id="JPKZ01002197">
    <property type="protein sequence ID" value="KHN78050.1"/>
    <property type="molecule type" value="Genomic_DNA"/>
</dbReference>
<dbReference type="OrthoDB" id="5799881at2759"/>
<evidence type="ECO:0000313" key="2">
    <source>
        <dbReference type="Proteomes" id="UP000031036"/>
    </source>
</evidence>
<protein>
    <submittedName>
        <fullName evidence="1">Uncharacterized protein</fullName>
    </submittedName>
</protein>
<accession>A0A0B2VAN6</accession>
<keyword evidence="2" id="KW-1185">Reference proteome</keyword>
<comment type="caution">
    <text evidence="1">The sequence shown here is derived from an EMBL/GenBank/DDBJ whole genome shotgun (WGS) entry which is preliminary data.</text>
</comment>
<dbReference type="AlphaFoldDB" id="A0A0B2VAN6"/>
<reference evidence="1 2" key="1">
    <citation type="submission" date="2014-11" db="EMBL/GenBank/DDBJ databases">
        <title>Genetic blueprint of the zoonotic pathogen Toxocara canis.</title>
        <authorList>
            <person name="Zhu X.-Q."/>
            <person name="Korhonen P.K."/>
            <person name="Cai H."/>
            <person name="Young N.D."/>
            <person name="Nejsum P."/>
            <person name="von Samson-Himmelstjerna G."/>
            <person name="Boag P.R."/>
            <person name="Tan P."/>
            <person name="Li Q."/>
            <person name="Min J."/>
            <person name="Yang Y."/>
            <person name="Wang X."/>
            <person name="Fang X."/>
            <person name="Hall R.S."/>
            <person name="Hofmann A."/>
            <person name="Sternberg P.W."/>
            <person name="Jex A.R."/>
            <person name="Gasser R.B."/>
        </authorList>
    </citation>
    <scope>NUCLEOTIDE SEQUENCE [LARGE SCALE GENOMIC DNA]</scope>
    <source>
        <strain evidence="1">PN_DK_2014</strain>
    </source>
</reference>
<evidence type="ECO:0000313" key="1">
    <source>
        <dbReference type="EMBL" id="KHN78050.1"/>
    </source>
</evidence>
<dbReference type="Proteomes" id="UP000031036">
    <property type="component" value="Unassembled WGS sequence"/>
</dbReference>
<proteinExistence type="predicted"/>
<dbReference type="OMA" id="LADSHPF"/>
<gene>
    <name evidence="1" type="ORF">Tcan_10737</name>
</gene>
<organism evidence="1 2">
    <name type="scientific">Toxocara canis</name>
    <name type="common">Canine roundworm</name>
    <dbReference type="NCBI Taxonomy" id="6265"/>
    <lineage>
        <taxon>Eukaryota</taxon>
        <taxon>Metazoa</taxon>
        <taxon>Ecdysozoa</taxon>
        <taxon>Nematoda</taxon>
        <taxon>Chromadorea</taxon>
        <taxon>Rhabditida</taxon>
        <taxon>Spirurina</taxon>
        <taxon>Ascaridomorpha</taxon>
        <taxon>Ascaridoidea</taxon>
        <taxon>Toxocaridae</taxon>
        <taxon>Toxocara</taxon>
    </lineage>
</organism>
<name>A0A0B2VAN6_TOXCA</name>